<dbReference type="NCBIfam" id="TIGR01180">
    <property type="entry name" value="aman2_put"/>
    <property type="match status" value="1"/>
</dbReference>
<dbReference type="FunFam" id="3.30.2080.10:FF:000001">
    <property type="entry name" value="Alpha-1,2-mannosidase subfamily"/>
    <property type="match status" value="1"/>
</dbReference>
<comment type="subunit">
    <text evidence="2">Monomer.</text>
</comment>
<dbReference type="Pfam" id="PF17678">
    <property type="entry name" value="Glyco_hydro_92N"/>
    <property type="match status" value="1"/>
</dbReference>
<feature type="domain" description="Glycosyl hydrolase family 92 N-terminal" evidence="6">
    <location>
        <begin position="82"/>
        <end position="323"/>
    </location>
</feature>
<evidence type="ECO:0000313" key="8">
    <source>
        <dbReference type="Proteomes" id="UP000000493"/>
    </source>
</evidence>
<dbReference type="SUPFAM" id="SSF48208">
    <property type="entry name" value="Six-hairpin glycosidases"/>
    <property type="match status" value="1"/>
</dbReference>
<evidence type="ECO:0000259" key="5">
    <source>
        <dbReference type="Pfam" id="PF07971"/>
    </source>
</evidence>
<evidence type="ECO:0000256" key="1">
    <source>
        <dbReference type="ARBA" id="ARBA00001913"/>
    </source>
</evidence>
<dbReference type="Gene3D" id="3.30.2080.10">
    <property type="entry name" value="GH92 mannosidase domain"/>
    <property type="match status" value="1"/>
</dbReference>
<evidence type="ECO:0000256" key="3">
    <source>
        <dbReference type="ARBA" id="ARBA00022837"/>
    </source>
</evidence>
<keyword evidence="3" id="KW-0106">Calcium</keyword>
<dbReference type="KEGG" id="rsi:Runsl_0036"/>
<dbReference type="InterPro" id="IPR050883">
    <property type="entry name" value="PNGase"/>
</dbReference>
<dbReference type="Gene3D" id="2.70.98.10">
    <property type="match status" value="1"/>
</dbReference>
<dbReference type="InterPro" id="IPR008928">
    <property type="entry name" value="6-hairpin_glycosidase_sf"/>
</dbReference>
<dbReference type="GO" id="GO:0005829">
    <property type="term" value="C:cytosol"/>
    <property type="evidence" value="ECO:0007669"/>
    <property type="project" value="TreeGrafter"/>
</dbReference>
<feature type="compositionally biased region" description="Polar residues" evidence="4">
    <location>
        <begin position="836"/>
        <end position="847"/>
    </location>
</feature>
<dbReference type="Proteomes" id="UP000000493">
    <property type="component" value="Chromosome"/>
</dbReference>
<comment type="cofactor">
    <cofactor evidence="1">
        <name>Ca(2+)</name>
        <dbReference type="ChEBI" id="CHEBI:29108"/>
    </cofactor>
</comment>
<proteinExistence type="predicted"/>
<reference evidence="7 8" key="2">
    <citation type="journal article" date="2012" name="Stand. Genomic Sci.">
        <title>Complete genome sequence of the aquatic bacterium Runella slithyformis type strain (LSU 4(T)).</title>
        <authorList>
            <person name="Copeland A."/>
            <person name="Zhang X."/>
            <person name="Misra M."/>
            <person name="Lapidus A."/>
            <person name="Nolan M."/>
            <person name="Lucas S."/>
            <person name="Deshpande S."/>
            <person name="Cheng J.F."/>
            <person name="Tapia R."/>
            <person name="Goodwin L.A."/>
            <person name="Pitluck S."/>
            <person name="Liolios K."/>
            <person name="Pagani I."/>
            <person name="Ivanova N."/>
            <person name="Mikhailova N."/>
            <person name="Pati A."/>
            <person name="Chen A."/>
            <person name="Palaniappan K."/>
            <person name="Land M."/>
            <person name="Hauser L."/>
            <person name="Pan C."/>
            <person name="Jeffries C.D."/>
            <person name="Detter J.C."/>
            <person name="Brambilla E.M."/>
            <person name="Rohde M."/>
            <person name="Djao O.D."/>
            <person name="Goker M."/>
            <person name="Sikorski J."/>
            <person name="Tindall B.J."/>
            <person name="Woyke T."/>
            <person name="Bristow J."/>
            <person name="Eisen J.A."/>
            <person name="Markowitz V."/>
            <person name="Hugenholtz P."/>
            <person name="Kyrpides N.C."/>
            <person name="Klenk H.P."/>
            <person name="Mavromatis K."/>
        </authorList>
    </citation>
    <scope>NUCLEOTIDE SEQUENCE [LARGE SCALE GENOMIC DNA]</scope>
    <source>
        <strain evidence="8">ATCC 29530 / DSM 19594 / LMG 11500 / NCIMB 11436 / LSU 4</strain>
    </source>
</reference>
<dbReference type="GO" id="GO:0000224">
    <property type="term" value="F:peptide-N4-(N-acetyl-beta-glucosaminyl)asparagine amidase activity"/>
    <property type="evidence" value="ECO:0007669"/>
    <property type="project" value="TreeGrafter"/>
</dbReference>
<dbReference type="GO" id="GO:0030246">
    <property type="term" value="F:carbohydrate binding"/>
    <property type="evidence" value="ECO:0007669"/>
    <property type="project" value="InterPro"/>
</dbReference>
<organism evidence="7 8">
    <name type="scientific">Runella slithyformis (strain ATCC 29530 / DSM 19594 / LMG 11500 / NCIMB 11436 / LSU 4)</name>
    <dbReference type="NCBI Taxonomy" id="761193"/>
    <lineage>
        <taxon>Bacteria</taxon>
        <taxon>Pseudomonadati</taxon>
        <taxon>Bacteroidota</taxon>
        <taxon>Cytophagia</taxon>
        <taxon>Cytophagales</taxon>
        <taxon>Spirosomataceae</taxon>
        <taxon>Runella</taxon>
    </lineage>
</organism>
<protein>
    <submittedName>
        <fullName evidence="7">Alpha-1,2-mannosidase</fullName>
    </submittedName>
</protein>
<feature type="region of interest" description="Disordered" evidence="4">
    <location>
        <begin position="160"/>
        <end position="179"/>
    </location>
</feature>
<sequence>MNGQTQGLPLRNNCHCRGGAAAADRLPPPSFIRPLPNVKNRSKSAFQFVQMLKKTTLYFFAVGILSASLFSCSTSTKEPVDYVDPFIGTDFFGHTFPGATLPYGMVQLSPDHDVNGWTYAAGYAYPDSSIIGFSHTHFSGVGMTTGGDILVMPTVGDKIQTSAGSKDNPDSGYRSRYDKKDETASPGYYSVLLKDTKIKAELTATKRVGVHRYTFPESRKSTILLDIGHEIGGNATSGESLVKMINDSTLEGYKDANGTMVYFVAKFSRPFEYYGTWDNDYITPESSEGYWPYKNEEKGLNVGFFVGYKTQKDDQVTVKVAISHVSVEGARKNLQAEVSHWDFDKVKNDARNTWNEELKRVAVKGNDEAQKQVFYTAFYRSLLAQYIGQDVDGQYMGMDKKVHTALNYDFYPSFSCWDTYRTQHPLLTLVAPDHVNDFVKSIAAKTTEFGWLPAQHFRNTYRPSMVGDHLIPVIVDAYFKGYRDWDMEGLYAAMRRKALESPPADIPASAGRAGLADYIRLGYAPADRTTESVPNTMELAYDDWCIARLAEALGKKEDAELFYKRAQNYKNVFDASTMFMRPRRENGAWLEAIGTNQQAIDSVGAHHYYRYFDPLLVGRRPNRHYTESNAWQYLWSVQHDPAGLIQLLGGNQSFTQRLDTFFAMDASISTPKYVGVVGTIGQYVHGNQPSHHVAYLYNYAGAPWKTQYWAREIMERFYRTGPGGLCGNEDMGSLSSWYLLSSMGIYPVAPGSTQYTIGSPVFEEIAFNVGKDKTFKITAPNTSSKNRYIQSATLNGNPFDRSWIDHSEIMAGGELVFVMGPEPNKAWAAGKDAAPYSQTKQSLASRE</sequence>
<dbReference type="EMBL" id="CP002859">
    <property type="protein sequence ID" value="AEI46496.1"/>
    <property type="molecule type" value="Genomic_DNA"/>
</dbReference>
<dbReference type="PANTHER" id="PTHR12143:SF39">
    <property type="entry name" value="SECRETED PROTEIN"/>
    <property type="match status" value="1"/>
</dbReference>
<dbReference type="Gene3D" id="1.20.1050.60">
    <property type="entry name" value="alpha-1,2-mannosidase"/>
    <property type="match status" value="1"/>
</dbReference>
<dbReference type="InterPro" id="IPR005887">
    <property type="entry name" value="GH92_a_mannosidase_put"/>
</dbReference>
<evidence type="ECO:0000256" key="4">
    <source>
        <dbReference type="SAM" id="MobiDB-lite"/>
    </source>
</evidence>
<evidence type="ECO:0000313" key="7">
    <source>
        <dbReference type="EMBL" id="AEI46496.1"/>
    </source>
</evidence>
<evidence type="ECO:0000259" key="6">
    <source>
        <dbReference type="Pfam" id="PF17678"/>
    </source>
</evidence>
<dbReference type="InterPro" id="IPR012939">
    <property type="entry name" value="Glyco_hydro_92"/>
</dbReference>
<dbReference type="InterPro" id="IPR041371">
    <property type="entry name" value="GH92_N"/>
</dbReference>
<feature type="compositionally biased region" description="Basic and acidic residues" evidence="4">
    <location>
        <begin position="167"/>
        <end position="179"/>
    </location>
</feature>
<reference evidence="8" key="1">
    <citation type="submission" date="2011-06" db="EMBL/GenBank/DDBJ databases">
        <title>The complete genome of chromosome of Runella slithyformis DSM 19594.</title>
        <authorList>
            <consortium name="US DOE Joint Genome Institute (JGI-PGF)"/>
            <person name="Lucas S."/>
            <person name="Han J."/>
            <person name="Lapidus A."/>
            <person name="Bruce D."/>
            <person name="Goodwin L."/>
            <person name="Pitluck S."/>
            <person name="Peters L."/>
            <person name="Kyrpides N."/>
            <person name="Mavromatis K."/>
            <person name="Ivanova N."/>
            <person name="Ovchinnikova G."/>
            <person name="Zhang X."/>
            <person name="Misra M."/>
            <person name="Detter J.C."/>
            <person name="Tapia R."/>
            <person name="Han C."/>
            <person name="Land M."/>
            <person name="Hauser L."/>
            <person name="Markowitz V."/>
            <person name="Cheng J.-F."/>
            <person name="Hugenholtz P."/>
            <person name="Woyke T."/>
            <person name="Wu D."/>
            <person name="Tindall B."/>
            <person name="Faehrich R."/>
            <person name="Brambilla E."/>
            <person name="Klenk H.-P."/>
            <person name="Eisen J.A."/>
        </authorList>
    </citation>
    <scope>NUCLEOTIDE SEQUENCE [LARGE SCALE GENOMIC DNA]</scope>
    <source>
        <strain evidence="8">ATCC 29530 / DSM 19594 / LMG 11500 / NCIMB 11436 / LSU 4</strain>
    </source>
</reference>
<dbReference type="AlphaFoldDB" id="A0A7U4E3L6"/>
<gene>
    <name evidence="7" type="ordered locus">Runsl_0036</name>
</gene>
<accession>A0A7U4E3L6</accession>
<dbReference type="GO" id="GO:0005975">
    <property type="term" value="P:carbohydrate metabolic process"/>
    <property type="evidence" value="ECO:0007669"/>
    <property type="project" value="InterPro"/>
</dbReference>
<dbReference type="PANTHER" id="PTHR12143">
    <property type="entry name" value="PEPTIDE N-GLYCANASE PNGASE -RELATED"/>
    <property type="match status" value="1"/>
</dbReference>
<dbReference type="GO" id="GO:0006516">
    <property type="term" value="P:glycoprotein catabolic process"/>
    <property type="evidence" value="ECO:0007669"/>
    <property type="project" value="TreeGrafter"/>
</dbReference>
<dbReference type="InterPro" id="IPR014718">
    <property type="entry name" value="GH-type_carb-bd"/>
</dbReference>
<dbReference type="Pfam" id="PF07971">
    <property type="entry name" value="Glyco_hydro_92"/>
    <property type="match status" value="1"/>
</dbReference>
<feature type="region of interest" description="Disordered" evidence="4">
    <location>
        <begin position="827"/>
        <end position="847"/>
    </location>
</feature>
<name>A0A7U4E3L6_RUNSL</name>
<keyword evidence="8" id="KW-1185">Reference proteome</keyword>
<feature type="domain" description="Glycosyl hydrolase family 92" evidence="5">
    <location>
        <begin position="329"/>
        <end position="821"/>
    </location>
</feature>
<dbReference type="Gene3D" id="1.20.1610.10">
    <property type="entry name" value="alpha-1,2-mannosidases domains"/>
    <property type="match status" value="1"/>
</dbReference>
<evidence type="ECO:0000256" key="2">
    <source>
        <dbReference type="ARBA" id="ARBA00011245"/>
    </source>
</evidence>